<dbReference type="Proteomes" id="UP000887578">
    <property type="component" value="Unplaced"/>
</dbReference>
<feature type="chain" id="PRO_5037595730" evidence="1">
    <location>
        <begin position="19"/>
        <end position="401"/>
    </location>
</feature>
<dbReference type="Gene3D" id="2.60.20.10">
    <property type="entry name" value="Crystallins"/>
    <property type="match status" value="2"/>
</dbReference>
<dbReference type="AlphaFoldDB" id="A0A914QZA2"/>
<accession>A0A914QZA2</accession>
<dbReference type="Pfam" id="PF04450">
    <property type="entry name" value="BSP"/>
    <property type="match status" value="1"/>
</dbReference>
<evidence type="ECO:0000313" key="3">
    <source>
        <dbReference type="WBParaSite" id="PDA_v2.g9476.t1"/>
    </source>
</evidence>
<evidence type="ECO:0000256" key="1">
    <source>
        <dbReference type="SAM" id="SignalP"/>
    </source>
</evidence>
<protein>
    <submittedName>
        <fullName evidence="3">Uncharacterized protein</fullName>
    </submittedName>
</protein>
<name>A0A914QZA2_9BILA</name>
<reference evidence="3" key="1">
    <citation type="submission" date="2022-11" db="UniProtKB">
        <authorList>
            <consortium name="WormBaseParasite"/>
        </authorList>
    </citation>
    <scope>IDENTIFICATION</scope>
</reference>
<keyword evidence="1" id="KW-0732">Signal</keyword>
<dbReference type="PANTHER" id="PTHR33321">
    <property type="match status" value="1"/>
</dbReference>
<sequence>MLIAVLLVTCFLLHTSLGVIVTTSGDPNFPKDYSKKLISTAQLVYPRVAAYFNNPNAPTAINLRYDGNCDTVPSVPNFGSEILFCTKYMSPRPLYYDVITHEIAHVIQGYPKSDPFWLIEGIADFARWKFGVQSDPTWFNLEKFDPNSKYTDGYSPAARFLLWLEPRYSGIIKSLDGVLRKGIYDHVQTWKSLVGKSVDDLWNEYARNPSLTPAPSGDYIVFYEDKYHQGTVNYQSLTGKCSNGLLNFNDRASSVDGKGHCFRIFEGRDCTYSSYIISGDSRNECPAHYDLASCGMDKKASSFSNCDTPLDKNYILFYENKYHKGAVSYQILTDQCSNGLLYFNDRASSVDGKGHCFRIYEGRDCTLGSKIISGDSRNECPGHFDLASCGMDKKASSFKKC</sequence>
<dbReference type="InterPro" id="IPR007541">
    <property type="entry name" value="Uncharacterised_BSP"/>
</dbReference>
<dbReference type="PANTHER" id="PTHR33321:SF12">
    <property type="entry name" value="PLANT BASIC SECRETORY PROTEIN (BSP) FAMILY PROTEIN"/>
    <property type="match status" value="1"/>
</dbReference>
<evidence type="ECO:0000313" key="2">
    <source>
        <dbReference type="Proteomes" id="UP000887578"/>
    </source>
</evidence>
<dbReference type="WBParaSite" id="PDA_v2.g9476.t1">
    <property type="protein sequence ID" value="PDA_v2.g9476.t1"/>
    <property type="gene ID" value="PDA_v2.g9476"/>
</dbReference>
<proteinExistence type="predicted"/>
<organism evidence="2 3">
    <name type="scientific">Panagrolaimus davidi</name>
    <dbReference type="NCBI Taxonomy" id="227884"/>
    <lineage>
        <taxon>Eukaryota</taxon>
        <taxon>Metazoa</taxon>
        <taxon>Ecdysozoa</taxon>
        <taxon>Nematoda</taxon>
        <taxon>Chromadorea</taxon>
        <taxon>Rhabditida</taxon>
        <taxon>Tylenchina</taxon>
        <taxon>Panagrolaimomorpha</taxon>
        <taxon>Panagrolaimoidea</taxon>
        <taxon>Panagrolaimidae</taxon>
        <taxon>Panagrolaimus</taxon>
    </lineage>
</organism>
<keyword evidence="2" id="KW-1185">Reference proteome</keyword>
<feature type="signal peptide" evidence="1">
    <location>
        <begin position="1"/>
        <end position="18"/>
    </location>
</feature>